<sequence>MKAIISERALSTIDSIAKFVESQNTKGSGARYALKFKEAIKKLAVPNVNYTLCNHKVFLKSDYSCSHFNDWVIAFKIDDDRLVVHEIVHGSLLT</sequence>
<reference evidence="3" key="1">
    <citation type="journal article" date="2019" name="Int. J. Syst. Evol. Microbiol.">
        <title>The Global Catalogue of Microorganisms (GCM) 10K type strain sequencing project: providing services to taxonomists for standard genome sequencing and annotation.</title>
        <authorList>
            <consortium name="The Broad Institute Genomics Platform"/>
            <consortium name="The Broad Institute Genome Sequencing Center for Infectious Disease"/>
            <person name="Wu L."/>
            <person name="Ma J."/>
        </authorList>
    </citation>
    <scope>NUCLEOTIDE SEQUENCE [LARGE SCALE GENOMIC DNA]</scope>
    <source>
        <strain evidence="3">JCM 18283</strain>
    </source>
</reference>
<dbReference type="EMBL" id="BAABJI010000002">
    <property type="protein sequence ID" value="GAA4922788.1"/>
    <property type="molecule type" value="Genomic_DNA"/>
</dbReference>
<comment type="caution">
    <text evidence="2">The sequence shown here is derived from an EMBL/GenBank/DDBJ whole genome shotgun (WGS) entry which is preliminary data.</text>
</comment>
<evidence type="ECO:0000313" key="3">
    <source>
        <dbReference type="Proteomes" id="UP001501436"/>
    </source>
</evidence>
<protein>
    <recommendedName>
        <fullName evidence="4">Plasmid stabilization system protein ParE</fullName>
    </recommendedName>
</protein>
<accession>A0ABP9FYQ4</accession>
<organism evidence="2 3">
    <name type="scientific">Mucilaginibacter defluvii</name>
    <dbReference type="NCBI Taxonomy" id="1196019"/>
    <lineage>
        <taxon>Bacteria</taxon>
        <taxon>Pseudomonadati</taxon>
        <taxon>Bacteroidota</taxon>
        <taxon>Sphingobacteriia</taxon>
        <taxon>Sphingobacteriales</taxon>
        <taxon>Sphingobacteriaceae</taxon>
        <taxon>Mucilaginibacter</taxon>
    </lineage>
</organism>
<keyword evidence="1" id="KW-1277">Toxin-antitoxin system</keyword>
<dbReference type="InterPro" id="IPR035093">
    <property type="entry name" value="RelE/ParE_toxin_dom_sf"/>
</dbReference>
<dbReference type="Gene3D" id="3.30.2310.20">
    <property type="entry name" value="RelE-like"/>
    <property type="match status" value="1"/>
</dbReference>
<dbReference type="InterPro" id="IPR007712">
    <property type="entry name" value="RelE/ParE_toxin"/>
</dbReference>
<name>A0ABP9FYQ4_9SPHI</name>
<evidence type="ECO:0000313" key="2">
    <source>
        <dbReference type="EMBL" id="GAA4922788.1"/>
    </source>
</evidence>
<evidence type="ECO:0000256" key="1">
    <source>
        <dbReference type="ARBA" id="ARBA00022649"/>
    </source>
</evidence>
<dbReference type="Pfam" id="PF05016">
    <property type="entry name" value="ParE_toxin"/>
    <property type="match status" value="1"/>
</dbReference>
<proteinExistence type="predicted"/>
<dbReference type="RefSeq" id="WP_345331882.1">
    <property type="nucleotide sequence ID" value="NZ_BAABJI010000002.1"/>
</dbReference>
<dbReference type="Proteomes" id="UP001501436">
    <property type="component" value="Unassembled WGS sequence"/>
</dbReference>
<evidence type="ECO:0008006" key="4">
    <source>
        <dbReference type="Google" id="ProtNLM"/>
    </source>
</evidence>
<keyword evidence="3" id="KW-1185">Reference proteome</keyword>
<gene>
    <name evidence="2" type="ORF">GCM10023313_28510</name>
</gene>